<dbReference type="EMBL" id="JAIWYP010000002">
    <property type="protein sequence ID" value="KAH3861645.1"/>
    <property type="molecule type" value="Genomic_DNA"/>
</dbReference>
<evidence type="ECO:0000313" key="2">
    <source>
        <dbReference type="Proteomes" id="UP000828390"/>
    </source>
</evidence>
<protein>
    <submittedName>
        <fullName evidence="1">Uncharacterized protein</fullName>
    </submittedName>
</protein>
<reference evidence="1" key="1">
    <citation type="journal article" date="2019" name="bioRxiv">
        <title>The Genome of the Zebra Mussel, Dreissena polymorpha: A Resource for Invasive Species Research.</title>
        <authorList>
            <person name="McCartney M.A."/>
            <person name="Auch B."/>
            <person name="Kono T."/>
            <person name="Mallez S."/>
            <person name="Zhang Y."/>
            <person name="Obille A."/>
            <person name="Becker A."/>
            <person name="Abrahante J.E."/>
            <person name="Garbe J."/>
            <person name="Badalamenti J.P."/>
            <person name="Herman A."/>
            <person name="Mangelson H."/>
            <person name="Liachko I."/>
            <person name="Sullivan S."/>
            <person name="Sone E.D."/>
            <person name="Koren S."/>
            <person name="Silverstein K.A.T."/>
            <person name="Beckman K.B."/>
            <person name="Gohl D.M."/>
        </authorList>
    </citation>
    <scope>NUCLEOTIDE SEQUENCE</scope>
    <source>
        <strain evidence="1">Duluth1</strain>
        <tissue evidence="1">Whole animal</tissue>
    </source>
</reference>
<keyword evidence="2" id="KW-1185">Reference proteome</keyword>
<comment type="caution">
    <text evidence="1">The sequence shown here is derived from an EMBL/GenBank/DDBJ whole genome shotgun (WGS) entry which is preliminary data.</text>
</comment>
<evidence type="ECO:0000313" key="1">
    <source>
        <dbReference type="EMBL" id="KAH3861645.1"/>
    </source>
</evidence>
<dbReference type="Proteomes" id="UP000828390">
    <property type="component" value="Unassembled WGS sequence"/>
</dbReference>
<accession>A0A9D4RCT8</accession>
<gene>
    <name evidence="1" type="ORF">DPMN_024579</name>
</gene>
<reference evidence="1" key="2">
    <citation type="submission" date="2020-11" db="EMBL/GenBank/DDBJ databases">
        <authorList>
            <person name="McCartney M.A."/>
            <person name="Auch B."/>
            <person name="Kono T."/>
            <person name="Mallez S."/>
            <person name="Becker A."/>
            <person name="Gohl D.M."/>
            <person name="Silverstein K.A.T."/>
            <person name="Koren S."/>
            <person name="Bechman K.B."/>
            <person name="Herman A."/>
            <person name="Abrahante J.E."/>
            <person name="Garbe J."/>
        </authorList>
    </citation>
    <scope>NUCLEOTIDE SEQUENCE</scope>
    <source>
        <strain evidence="1">Duluth1</strain>
        <tissue evidence="1">Whole animal</tissue>
    </source>
</reference>
<name>A0A9D4RCT8_DREPO</name>
<sequence length="87" mass="10334">MIFIFKRVQCTLANETLMCTLLYNGDDEVRITRSVPHTTHIQDTQHDPHPIITRRVRPKTHTYNTPTHTTHNERRVCECHTRVFRVP</sequence>
<organism evidence="1 2">
    <name type="scientific">Dreissena polymorpha</name>
    <name type="common">Zebra mussel</name>
    <name type="synonym">Mytilus polymorpha</name>
    <dbReference type="NCBI Taxonomy" id="45954"/>
    <lineage>
        <taxon>Eukaryota</taxon>
        <taxon>Metazoa</taxon>
        <taxon>Spiralia</taxon>
        <taxon>Lophotrochozoa</taxon>
        <taxon>Mollusca</taxon>
        <taxon>Bivalvia</taxon>
        <taxon>Autobranchia</taxon>
        <taxon>Heteroconchia</taxon>
        <taxon>Euheterodonta</taxon>
        <taxon>Imparidentia</taxon>
        <taxon>Neoheterodontei</taxon>
        <taxon>Myida</taxon>
        <taxon>Dreissenoidea</taxon>
        <taxon>Dreissenidae</taxon>
        <taxon>Dreissena</taxon>
    </lineage>
</organism>
<proteinExistence type="predicted"/>
<dbReference type="AlphaFoldDB" id="A0A9D4RCT8"/>